<reference evidence="3 4" key="1">
    <citation type="submission" date="2013-11" db="EMBL/GenBank/DDBJ databases">
        <title>The Damaraland mole rat (Fukomys damarensis) genome and evolution of African mole rats.</title>
        <authorList>
            <person name="Gladyshev V.N."/>
            <person name="Fang X."/>
        </authorList>
    </citation>
    <scope>NUCLEOTIDE SEQUENCE [LARGE SCALE GENOMIC DNA]</scope>
    <source>
        <tissue evidence="3">Liver</tissue>
    </source>
</reference>
<feature type="region of interest" description="Disordered" evidence="1">
    <location>
        <begin position="215"/>
        <end position="238"/>
    </location>
</feature>
<dbReference type="PANTHER" id="PTHR37336">
    <property type="entry name" value="SIMILAR TO 9930012K11RIK PROTEIN"/>
    <property type="match status" value="1"/>
</dbReference>
<feature type="domain" description="DUF4657" evidence="2">
    <location>
        <begin position="1"/>
        <end position="197"/>
    </location>
</feature>
<evidence type="ECO:0000259" key="2">
    <source>
        <dbReference type="Pfam" id="PF15552"/>
    </source>
</evidence>
<dbReference type="PANTHER" id="PTHR37336:SF1">
    <property type="entry name" value="SIMILAR TO 9930012K11RIK PROTEIN"/>
    <property type="match status" value="1"/>
</dbReference>
<dbReference type="Pfam" id="PF15552">
    <property type="entry name" value="DUF4657"/>
    <property type="match status" value="1"/>
</dbReference>
<dbReference type="EMBL" id="KN120636">
    <property type="protein sequence ID" value="KFO38125.1"/>
    <property type="molecule type" value="Genomic_DNA"/>
</dbReference>
<proteinExistence type="predicted"/>
<dbReference type="Proteomes" id="UP000028990">
    <property type="component" value="Unassembled WGS sequence"/>
</dbReference>
<dbReference type="InterPro" id="IPR027958">
    <property type="entry name" value="DUF4657"/>
</dbReference>
<keyword evidence="4" id="KW-1185">Reference proteome</keyword>
<evidence type="ECO:0000256" key="1">
    <source>
        <dbReference type="SAM" id="MobiDB-lite"/>
    </source>
</evidence>
<evidence type="ECO:0000313" key="3">
    <source>
        <dbReference type="EMBL" id="KFO38125.1"/>
    </source>
</evidence>
<organism evidence="3 4">
    <name type="scientific">Fukomys damarensis</name>
    <name type="common">Damaraland mole rat</name>
    <name type="synonym">Cryptomys damarensis</name>
    <dbReference type="NCBI Taxonomy" id="885580"/>
    <lineage>
        <taxon>Eukaryota</taxon>
        <taxon>Metazoa</taxon>
        <taxon>Chordata</taxon>
        <taxon>Craniata</taxon>
        <taxon>Vertebrata</taxon>
        <taxon>Euteleostomi</taxon>
        <taxon>Mammalia</taxon>
        <taxon>Eutheria</taxon>
        <taxon>Euarchontoglires</taxon>
        <taxon>Glires</taxon>
        <taxon>Rodentia</taxon>
        <taxon>Hystricomorpha</taxon>
        <taxon>Bathyergidae</taxon>
        <taxon>Fukomys</taxon>
    </lineage>
</organism>
<accession>A0A091E699</accession>
<name>A0A091E699_FUKDA</name>
<gene>
    <name evidence="3" type="ORF">H920_00520</name>
</gene>
<feature type="region of interest" description="Disordered" evidence="1">
    <location>
        <begin position="1"/>
        <end position="39"/>
    </location>
</feature>
<sequence>MVAGDSSLAAFPGLSQDSLNMEPMGSPEPQALAAPEPPSQLGQLLASRKLEQALEQSQGRAHLSTQHCALPAAPWSRPGCVLAAEAELEGGPGGSRGVGCSWKSPLLNRVPQVAAVVPRAWACLPGQGLRYLEHLCLVLEQMARLQQLYLELRTQSPPAFLDLEEEEPVLDPLPSLPPAPGSGVQGSEELLSLTEETVKVLLNWTHWRSPGHLKSLVSPDGSGPRIESRTLSESSQCHPHRNTFMPSLVVKKQRAKILSIC</sequence>
<protein>
    <recommendedName>
        <fullName evidence="2">DUF4657 domain-containing protein</fullName>
    </recommendedName>
</protein>
<evidence type="ECO:0000313" key="4">
    <source>
        <dbReference type="Proteomes" id="UP000028990"/>
    </source>
</evidence>
<dbReference type="AlphaFoldDB" id="A0A091E699"/>